<dbReference type="SMART" id="SM00065">
    <property type="entry name" value="GAF"/>
    <property type="match status" value="1"/>
</dbReference>
<evidence type="ECO:0000259" key="4">
    <source>
        <dbReference type="PROSITE" id="PS50112"/>
    </source>
</evidence>
<evidence type="ECO:0000256" key="1">
    <source>
        <dbReference type="SAM" id="Coils"/>
    </source>
</evidence>
<evidence type="ECO:0000313" key="6">
    <source>
        <dbReference type="EMBL" id="EAY30039.1"/>
    </source>
</evidence>
<dbReference type="PROSITE" id="PS50112">
    <property type="entry name" value="PAS"/>
    <property type="match status" value="1"/>
</dbReference>
<proteinExistence type="predicted"/>
<dbReference type="SMART" id="SM00091">
    <property type="entry name" value="PAS"/>
    <property type="match status" value="2"/>
</dbReference>
<accession>A1ZHN2</accession>
<keyword evidence="3" id="KW-1133">Transmembrane helix</keyword>
<feature type="transmembrane region" description="Helical" evidence="3">
    <location>
        <begin position="152"/>
        <end position="171"/>
    </location>
</feature>
<keyword evidence="3" id="KW-0472">Membrane</keyword>
<dbReference type="InterPro" id="IPR000700">
    <property type="entry name" value="PAS-assoc_C"/>
</dbReference>
<dbReference type="OrthoDB" id="9808408at2"/>
<dbReference type="InterPro" id="IPR035965">
    <property type="entry name" value="PAS-like_dom_sf"/>
</dbReference>
<gene>
    <name evidence="6" type="ORF">M23134_05372</name>
</gene>
<dbReference type="InterPro" id="IPR003018">
    <property type="entry name" value="GAF"/>
</dbReference>
<feature type="coiled-coil region" evidence="1">
    <location>
        <begin position="244"/>
        <end position="334"/>
    </location>
</feature>
<dbReference type="InterPro" id="IPR029016">
    <property type="entry name" value="GAF-like_dom_sf"/>
</dbReference>
<feature type="coiled-coil region" evidence="1">
    <location>
        <begin position="846"/>
        <end position="883"/>
    </location>
</feature>
<organism evidence="6 7">
    <name type="scientific">Microscilla marina ATCC 23134</name>
    <dbReference type="NCBI Taxonomy" id="313606"/>
    <lineage>
        <taxon>Bacteria</taxon>
        <taxon>Pseudomonadati</taxon>
        <taxon>Bacteroidota</taxon>
        <taxon>Cytophagia</taxon>
        <taxon>Cytophagales</taxon>
        <taxon>Microscillaceae</taxon>
        <taxon>Microscilla</taxon>
    </lineage>
</organism>
<sequence length="1002" mass="114887">MLASITSKIIQKLNIKKNLYGNQDDLPKGKVAKKDVQDALQEVYKRGDKVMTVFIGLHLVVALIIALIFQNIWAETLTAGLTAVGLFGLSVTFRPRKFFTRVIAGICLQMFAFLLFYQLQVQGQKIDEGRFFFFIAFTIMIVYQDWRAIWPGAIFLFGVITLPIVLSYVELFTGANIGSFLDFVMETEFVKATRELFFATEGKQQVILYDRLIAYFGILSIQVVLCSSWAYFMQIQTIKEMLSKRSLIAQQKQIAQANEELENNVKNKTEDLQRALETSQTTEEELRQNMEELQATQDEMNVQSRKIRDSQEAMKKVEQELRQRQQDMERTQWLESNLSKFDDLMRLNYDKSLEEFTDVVLLNLADLLNGSQAALYVYDEDKDRIEMKGGYACTPKTVKKSSFYIGEGVLGQIVKTKKTHYLEDLPIDSATVESALSKISNKSLIVVPLLYNEKIQGVLELASLSAMSELHRHFLERLGKNIASMLQNIRSMLRTQKLLKQSREMTDELQRNTAQIEQTQLEIERRAAEFQAQFNAINLSMLVVEYTEEGEITQVNKKFLKLSKYTKDELVGQHHSSLLPVKVAESEDYKQFWRKVHEEAYHETEHKLVTKDGATFWLRANYYCLATEQKKKPSTKPIYASGTKQLPTTSPQSEGTPTTTTHSAPPSVVRDVSGAHSMSQTIMMIGWDISLQKLQEQQIKQNLEELQTRELESQQSIKQMQKLQDELETRAKEYQGQLQAINLSIAMINMDRDGVILSMNDKFAEIFNYAKNDLVGQHHEVLVRDGYAKSKPYRKLWQQLYKNEFVEGEFKGITRDEKVVWLRGSYYPITDARNNLSKILVLAYDITKEREQAAQIKQNIADLEKVREELEIKTNEMSAQLEVVNLIAGVVELAPTGEILSVNELFLEFAKYDGVEELAGQHHQVLVDAGFAQTKAYKKLWETLGKGEHIEGIYEYLAKDKSKIKLQGSFFPVKNQEGKVFKILHLTLDITTDSKQRIGAGE</sequence>
<dbReference type="InterPro" id="IPR000014">
    <property type="entry name" value="PAS"/>
</dbReference>
<dbReference type="Proteomes" id="UP000004095">
    <property type="component" value="Unassembled WGS sequence"/>
</dbReference>
<feature type="region of interest" description="Disordered" evidence="2">
    <location>
        <begin position="634"/>
        <end position="667"/>
    </location>
</feature>
<comment type="caution">
    <text evidence="6">The sequence shown here is derived from an EMBL/GenBank/DDBJ whole genome shotgun (WGS) entry which is preliminary data.</text>
</comment>
<dbReference type="SUPFAM" id="SSF55781">
    <property type="entry name" value="GAF domain-like"/>
    <property type="match status" value="1"/>
</dbReference>
<reference evidence="6 7" key="1">
    <citation type="submission" date="2007-01" db="EMBL/GenBank/DDBJ databases">
        <authorList>
            <person name="Haygood M."/>
            <person name="Podell S."/>
            <person name="Anderson C."/>
            <person name="Hopkinson B."/>
            <person name="Roe K."/>
            <person name="Barbeau K."/>
            <person name="Gaasterland T."/>
            <person name="Ferriera S."/>
            <person name="Johnson J."/>
            <person name="Kravitz S."/>
            <person name="Beeson K."/>
            <person name="Sutton G."/>
            <person name="Rogers Y.-H."/>
            <person name="Friedman R."/>
            <person name="Frazier M."/>
            <person name="Venter J.C."/>
        </authorList>
    </citation>
    <scope>NUCLEOTIDE SEQUENCE [LARGE SCALE GENOMIC DNA]</scope>
    <source>
        <strain evidence="6 7">ATCC 23134</strain>
    </source>
</reference>
<dbReference type="PROSITE" id="PS50113">
    <property type="entry name" value="PAC"/>
    <property type="match status" value="1"/>
</dbReference>
<dbReference type="InterPro" id="IPR001610">
    <property type="entry name" value="PAC"/>
</dbReference>
<dbReference type="CDD" id="cd00130">
    <property type="entry name" value="PAS"/>
    <property type="match status" value="3"/>
</dbReference>
<feature type="transmembrane region" description="Helical" evidence="3">
    <location>
        <begin position="99"/>
        <end position="117"/>
    </location>
</feature>
<evidence type="ECO:0000259" key="5">
    <source>
        <dbReference type="PROSITE" id="PS50113"/>
    </source>
</evidence>
<dbReference type="eggNOG" id="COG2203">
    <property type="taxonomic scope" value="Bacteria"/>
</dbReference>
<protein>
    <submittedName>
        <fullName evidence="6">PAS domain S-box protein</fullName>
    </submittedName>
</protein>
<feature type="compositionally biased region" description="Low complexity" evidence="2">
    <location>
        <begin position="647"/>
        <end position="667"/>
    </location>
</feature>
<dbReference type="eggNOG" id="COG2205">
    <property type="taxonomic scope" value="Bacteria"/>
</dbReference>
<keyword evidence="7" id="KW-1185">Reference proteome</keyword>
<dbReference type="Pfam" id="PF13426">
    <property type="entry name" value="PAS_9"/>
    <property type="match status" value="3"/>
</dbReference>
<dbReference type="eggNOG" id="COG2202">
    <property type="taxonomic scope" value="Bacteria"/>
</dbReference>
<feature type="transmembrane region" description="Helical" evidence="3">
    <location>
        <begin position="129"/>
        <end position="146"/>
    </location>
</feature>
<dbReference type="PANTHER" id="PTHR24422">
    <property type="entry name" value="CHEMOTAXIS PROTEIN METHYLTRANSFERASE"/>
    <property type="match status" value="1"/>
</dbReference>
<feature type="coiled-coil region" evidence="1">
    <location>
        <begin position="689"/>
        <end position="744"/>
    </location>
</feature>
<dbReference type="PANTHER" id="PTHR24422:SF10">
    <property type="entry name" value="CHEMOTAXIS PROTEIN METHYLTRANSFERASE 2"/>
    <property type="match status" value="1"/>
</dbReference>
<dbReference type="Gene3D" id="3.30.450.20">
    <property type="entry name" value="PAS domain"/>
    <property type="match status" value="3"/>
</dbReference>
<feature type="transmembrane region" description="Helical" evidence="3">
    <location>
        <begin position="212"/>
        <end position="232"/>
    </location>
</feature>
<dbReference type="SUPFAM" id="SSF55785">
    <property type="entry name" value="PYP-like sensor domain (PAS domain)"/>
    <property type="match status" value="3"/>
</dbReference>
<evidence type="ECO:0000313" key="7">
    <source>
        <dbReference type="Proteomes" id="UP000004095"/>
    </source>
</evidence>
<evidence type="ECO:0000256" key="3">
    <source>
        <dbReference type="SAM" id="Phobius"/>
    </source>
</evidence>
<keyword evidence="1" id="KW-0175">Coiled coil</keyword>
<dbReference type="NCBIfam" id="TIGR00229">
    <property type="entry name" value="sensory_box"/>
    <property type="match status" value="2"/>
</dbReference>
<dbReference type="EMBL" id="AAWS01000008">
    <property type="protein sequence ID" value="EAY30039.1"/>
    <property type="molecule type" value="Genomic_DNA"/>
</dbReference>
<dbReference type="RefSeq" id="WP_002695572.1">
    <property type="nucleotide sequence ID" value="NZ_AAWS01000008.1"/>
</dbReference>
<evidence type="ECO:0000256" key="2">
    <source>
        <dbReference type="SAM" id="MobiDB-lite"/>
    </source>
</evidence>
<dbReference type="InterPro" id="IPR050903">
    <property type="entry name" value="Bact_Chemotaxis_MeTrfase"/>
</dbReference>
<dbReference type="AlphaFoldDB" id="A1ZHN2"/>
<name>A1ZHN2_MICM2</name>
<dbReference type="Pfam" id="PF13185">
    <property type="entry name" value="GAF_2"/>
    <property type="match status" value="1"/>
</dbReference>
<feature type="domain" description="PAC" evidence="5">
    <location>
        <begin position="806"/>
        <end position="858"/>
    </location>
</feature>
<feature type="transmembrane region" description="Helical" evidence="3">
    <location>
        <begin position="50"/>
        <end position="69"/>
    </location>
</feature>
<keyword evidence="3" id="KW-0812">Transmembrane</keyword>
<dbReference type="SMART" id="SM00086">
    <property type="entry name" value="PAC"/>
    <property type="match status" value="2"/>
</dbReference>
<dbReference type="Gene3D" id="3.30.450.40">
    <property type="match status" value="1"/>
</dbReference>
<feature type="domain" description="PAS" evidence="4">
    <location>
        <begin position="730"/>
        <end position="777"/>
    </location>
</feature>